<dbReference type="GO" id="GO:0005524">
    <property type="term" value="F:ATP binding"/>
    <property type="evidence" value="ECO:0007669"/>
    <property type="project" value="UniProtKB-KW"/>
</dbReference>
<feature type="domain" description="ABC transmembrane type-1" evidence="9">
    <location>
        <begin position="22"/>
        <end position="309"/>
    </location>
</feature>
<feature type="transmembrane region" description="Helical" evidence="7">
    <location>
        <begin position="250"/>
        <end position="269"/>
    </location>
</feature>
<keyword evidence="6 7" id="KW-0472">Membrane</keyword>
<dbReference type="GO" id="GO:0034040">
    <property type="term" value="F:ATPase-coupled lipid transmembrane transporter activity"/>
    <property type="evidence" value="ECO:0007669"/>
    <property type="project" value="TreeGrafter"/>
</dbReference>
<dbReference type="GO" id="GO:0016887">
    <property type="term" value="F:ATP hydrolysis activity"/>
    <property type="evidence" value="ECO:0007669"/>
    <property type="project" value="InterPro"/>
</dbReference>
<dbReference type="SUPFAM" id="SSF90123">
    <property type="entry name" value="ABC transporter transmembrane region"/>
    <property type="match status" value="1"/>
</dbReference>
<keyword evidence="5 7" id="KW-1133">Transmembrane helix</keyword>
<dbReference type="InterPro" id="IPR003439">
    <property type="entry name" value="ABC_transporter-like_ATP-bd"/>
</dbReference>
<dbReference type="InterPro" id="IPR039421">
    <property type="entry name" value="Type_1_exporter"/>
</dbReference>
<evidence type="ECO:0000256" key="7">
    <source>
        <dbReference type="SAM" id="Phobius"/>
    </source>
</evidence>
<feature type="transmembrane region" description="Helical" evidence="7">
    <location>
        <begin position="139"/>
        <end position="160"/>
    </location>
</feature>
<dbReference type="Proteomes" id="UP000247727">
    <property type="component" value="Unassembled WGS sequence"/>
</dbReference>
<reference evidence="10 11" key="1">
    <citation type="submission" date="2018-06" db="EMBL/GenBank/DDBJ databases">
        <title>Genomic Encyclopedia of Type Strains, Phase III (KMG-III): the genomes of soil and plant-associated and newly described type strains.</title>
        <authorList>
            <person name="Whitman W."/>
        </authorList>
    </citation>
    <scope>NUCLEOTIDE SEQUENCE [LARGE SCALE GENOMIC DNA]</scope>
    <source>
        <strain evidence="10 11">JA737</strain>
    </source>
</reference>
<dbReference type="PANTHER" id="PTHR24221:SF654">
    <property type="entry name" value="ATP-BINDING CASSETTE SUB-FAMILY B MEMBER 6"/>
    <property type="match status" value="1"/>
</dbReference>
<evidence type="ECO:0000259" key="9">
    <source>
        <dbReference type="PROSITE" id="PS50929"/>
    </source>
</evidence>
<dbReference type="EMBL" id="QJTK01000009">
    <property type="protein sequence ID" value="PYF09395.1"/>
    <property type="molecule type" value="Genomic_DNA"/>
</dbReference>
<keyword evidence="11" id="KW-1185">Reference proteome</keyword>
<dbReference type="PROSITE" id="PS50929">
    <property type="entry name" value="ABC_TM1F"/>
    <property type="match status" value="1"/>
</dbReference>
<dbReference type="SMART" id="SM00382">
    <property type="entry name" value="AAA"/>
    <property type="match status" value="1"/>
</dbReference>
<proteinExistence type="predicted"/>
<evidence type="ECO:0000313" key="11">
    <source>
        <dbReference type="Proteomes" id="UP000247727"/>
    </source>
</evidence>
<evidence type="ECO:0000256" key="4">
    <source>
        <dbReference type="ARBA" id="ARBA00022840"/>
    </source>
</evidence>
<sequence>MIALFRLARRLSETDRTAFLRGLALMVTVLVMGVALLGLSGWFVTAAAAAGVAGVGVGFDFFRPSAGVRFLALGRAMARYGERLLTHDATLRALAGMRSAVYAGITRLPHEVQSRLRGAEALNRITSDIDALDGLMLRLVLPISAALAGLAAGTLAVWFLVTPAAAIALALIYALGGTLILAVTARIAHRPAAAAEAGLQSLRAASLDLMRNRADLAVAGALDRLTGVALEAVNAEETARNRLDDIERQSSSALSLTVGLAAAATLYLGGTAAEAGLISPARAAIGFFVALALAESLGALRRGLAEWGRMQGAAERVLRLTDTPPRPEPAVVPLPLPEKPLLNVTDLRHRRAGAQRDSFGPVSFTLARAETLLITGPSGVGKSTLLATLAGLTAPVSGQILLSGVPLADWSEELLRSWLTLVPQRSALMAGTVAENLSLALPEGQPLDEDLLWKVLEAVDLASTLRAREGLATQLGPHGSGLSGGQAKRLALARAVLRRPKVLMLDEPTEGLDAPTAKATLAGIRALLPDTGIIFVSHRSPDADLADRVLHLAE</sequence>
<accession>A0A318U4Y0</accession>
<dbReference type="GO" id="GO:0045454">
    <property type="term" value="P:cell redox homeostasis"/>
    <property type="evidence" value="ECO:0007669"/>
    <property type="project" value="InterPro"/>
</dbReference>
<dbReference type="Gene3D" id="3.40.50.300">
    <property type="entry name" value="P-loop containing nucleotide triphosphate hydrolases"/>
    <property type="match status" value="1"/>
</dbReference>
<feature type="transmembrane region" description="Helical" evidence="7">
    <location>
        <begin position="166"/>
        <end position="185"/>
    </location>
</feature>
<evidence type="ECO:0000256" key="2">
    <source>
        <dbReference type="ARBA" id="ARBA00022692"/>
    </source>
</evidence>
<keyword evidence="3" id="KW-0547">Nucleotide-binding</keyword>
<dbReference type="CDD" id="cd03228">
    <property type="entry name" value="ABCC_MRP_Like"/>
    <property type="match status" value="1"/>
</dbReference>
<dbReference type="PROSITE" id="PS50893">
    <property type="entry name" value="ABC_TRANSPORTER_2"/>
    <property type="match status" value="1"/>
</dbReference>
<feature type="domain" description="ABC transporter" evidence="8">
    <location>
        <begin position="342"/>
        <end position="554"/>
    </location>
</feature>
<dbReference type="GO" id="GO:0140359">
    <property type="term" value="F:ABC-type transporter activity"/>
    <property type="evidence" value="ECO:0007669"/>
    <property type="project" value="InterPro"/>
</dbReference>
<organism evidence="10 11">
    <name type="scientific">Rhodobacter viridis</name>
    <dbReference type="NCBI Taxonomy" id="1054202"/>
    <lineage>
        <taxon>Bacteria</taxon>
        <taxon>Pseudomonadati</taxon>
        <taxon>Pseudomonadota</taxon>
        <taxon>Alphaproteobacteria</taxon>
        <taxon>Rhodobacterales</taxon>
        <taxon>Rhodobacter group</taxon>
        <taxon>Rhodobacter</taxon>
    </lineage>
</organism>
<dbReference type="InterPro" id="IPR036640">
    <property type="entry name" value="ABC1_TM_sf"/>
</dbReference>
<evidence type="ECO:0000259" key="8">
    <source>
        <dbReference type="PROSITE" id="PS50893"/>
    </source>
</evidence>
<name>A0A318U4Y0_9RHOB</name>
<gene>
    <name evidence="10" type="ORF">C8J30_109141</name>
</gene>
<keyword evidence="2 7" id="KW-0812">Transmembrane</keyword>
<dbReference type="RefSeq" id="WP_110806184.1">
    <property type="nucleotide sequence ID" value="NZ_QJTK01000009.1"/>
</dbReference>
<evidence type="ECO:0000256" key="1">
    <source>
        <dbReference type="ARBA" id="ARBA00004651"/>
    </source>
</evidence>
<dbReference type="GO" id="GO:0005886">
    <property type="term" value="C:plasma membrane"/>
    <property type="evidence" value="ECO:0007669"/>
    <property type="project" value="UniProtKB-SubCell"/>
</dbReference>
<dbReference type="InterPro" id="IPR017871">
    <property type="entry name" value="ABC_transporter-like_CS"/>
</dbReference>
<protein>
    <submittedName>
        <fullName evidence="10">ATP-binding cassette subfamily C protein CydC</fullName>
    </submittedName>
</protein>
<dbReference type="PROSITE" id="PS00211">
    <property type="entry name" value="ABC_TRANSPORTER_1"/>
    <property type="match status" value="1"/>
</dbReference>
<feature type="transmembrane region" description="Helical" evidence="7">
    <location>
        <begin position="18"/>
        <end position="36"/>
    </location>
</feature>
<dbReference type="InterPro" id="IPR011527">
    <property type="entry name" value="ABC1_TM_dom"/>
</dbReference>
<dbReference type="AlphaFoldDB" id="A0A318U4Y0"/>
<dbReference type="InterPro" id="IPR014223">
    <property type="entry name" value="ABC_CydC/D"/>
</dbReference>
<evidence type="ECO:0000313" key="10">
    <source>
        <dbReference type="EMBL" id="PYF09395.1"/>
    </source>
</evidence>
<keyword evidence="4 10" id="KW-0067">ATP-binding</keyword>
<dbReference type="PANTHER" id="PTHR24221">
    <property type="entry name" value="ATP-BINDING CASSETTE SUB-FAMILY B"/>
    <property type="match status" value="1"/>
</dbReference>
<feature type="transmembrane region" description="Helical" evidence="7">
    <location>
        <begin position="42"/>
        <end position="62"/>
    </location>
</feature>
<evidence type="ECO:0000256" key="5">
    <source>
        <dbReference type="ARBA" id="ARBA00022989"/>
    </source>
</evidence>
<dbReference type="Pfam" id="PF00005">
    <property type="entry name" value="ABC_tran"/>
    <property type="match status" value="1"/>
</dbReference>
<dbReference type="OrthoDB" id="5288404at2"/>
<dbReference type="NCBIfam" id="TIGR02868">
    <property type="entry name" value="CydC"/>
    <property type="match status" value="1"/>
</dbReference>
<comment type="subcellular location">
    <subcellularLocation>
        <location evidence="1">Cell membrane</location>
        <topology evidence="1">Multi-pass membrane protein</topology>
    </subcellularLocation>
</comment>
<dbReference type="Gene3D" id="1.20.1560.10">
    <property type="entry name" value="ABC transporter type 1, transmembrane domain"/>
    <property type="match status" value="1"/>
</dbReference>
<comment type="caution">
    <text evidence="10">The sequence shown here is derived from an EMBL/GenBank/DDBJ whole genome shotgun (WGS) entry which is preliminary data.</text>
</comment>
<evidence type="ECO:0000256" key="6">
    <source>
        <dbReference type="ARBA" id="ARBA00023136"/>
    </source>
</evidence>
<feature type="transmembrane region" description="Helical" evidence="7">
    <location>
        <begin position="281"/>
        <end position="300"/>
    </location>
</feature>
<dbReference type="InterPro" id="IPR003593">
    <property type="entry name" value="AAA+_ATPase"/>
</dbReference>
<evidence type="ECO:0000256" key="3">
    <source>
        <dbReference type="ARBA" id="ARBA00022741"/>
    </source>
</evidence>
<dbReference type="SUPFAM" id="SSF52540">
    <property type="entry name" value="P-loop containing nucleoside triphosphate hydrolases"/>
    <property type="match status" value="1"/>
</dbReference>
<dbReference type="GO" id="GO:0034775">
    <property type="term" value="P:glutathione transmembrane transport"/>
    <property type="evidence" value="ECO:0007669"/>
    <property type="project" value="InterPro"/>
</dbReference>
<dbReference type="InterPro" id="IPR027417">
    <property type="entry name" value="P-loop_NTPase"/>
</dbReference>